<reference evidence="1 2" key="1">
    <citation type="submission" date="2018-08" db="EMBL/GenBank/DDBJ databases">
        <title>Comamonas testosteroni strain SWCO2.</title>
        <authorList>
            <person name="Jiang N."/>
            <person name="Zhang X.Z."/>
        </authorList>
    </citation>
    <scope>NUCLEOTIDE SEQUENCE [LARGE SCALE GENOMIC DNA]</scope>
    <source>
        <strain evidence="1 2">SWCO2</strain>
    </source>
</reference>
<gene>
    <name evidence="1" type="ORF">DZC30_19535</name>
</gene>
<evidence type="ECO:0000313" key="1">
    <source>
        <dbReference type="EMBL" id="RGE40943.1"/>
    </source>
</evidence>
<comment type="caution">
    <text evidence="1">The sequence shown here is derived from an EMBL/GenBank/DDBJ whole genome shotgun (WGS) entry which is preliminary data.</text>
</comment>
<dbReference type="InterPro" id="IPR017545">
    <property type="entry name" value="CRISPR-assoc_prot_Csf1"/>
</dbReference>
<dbReference type="AlphaFoldDB" id="A0A373F9U9"/>
<dbReference type="NCBIfam" id="TIGR03114">
    <property type="entry name" value="cas8u_csf1"/>
    <property type="match status" value="1"/>
</dbReference>
<name>A0A373F9U9_COMTE</name>
<proteinExistence type="predicted"/>
<evidence type="ECO:0000313" key="2">
    <source>
        <dbReference type="Proteomes" id="UP000261948"/>
    </source>
</evidence>
<dbReference type="EMBL" id="QURR01000032">
    <property type="protein sequence ID" value="RGE40943.1"/>
    <property type="molecule type" value="Genomic_DNA"/>
</dbReference>
<accession>A0A373F9U9</accession>
<sequence>MQNKISPSTIVRKALGMEEVGSPVQQETECCMCGRHLRIGDLAFRAAFSSGFTDDIDLAKRGTPNPMTCGDCMPLTTIEGLRNSGFGAFNLEGAKPFRKWVDVASALLNPPAPPFVLCYSTAKSQHMAWRTPVNYSTEMFYVRVGLRVLLVRRKRLLNAPAICARMAAAIYGEQSETKRAAAKTLPHPFKSLSPDLKDLEHGRLNPRVYALEMMTEPPYPEFHEDLNWLRSLTPGETWALRFTLTPGAGQGSVPQ</sequence>
<dbReference type="OrthoDB" id="9157665at2"/>
<protein>
    <submittedName>
        <fullName evidence="1">Uncharacterized protein</fullName>
    </submittedName>
</protein>
<keyword evidence="2" id="KW-1185">Reference proteome</keyword>
<organism evidence="1 2">
    <name type="scientific">Comamonas testosteroni</name>
    <name type="common">Pseudomonas testosteroni</name>
    <dbReference type="NCBI Taxonomy" id="285"/>
    <lineage>
        <taxon>Bacteria</taxon>
        <taxon>Pseudomonadati</taxon>
        <taxon>Pseudomonadota</taxon>
        <taxon>Betaproteobacteria</taxon>
        <taxon>Burkholderiales</taxon>
        <taxon>Comamonadaceae</taxon>
        <taxon>Comamonas</taxon>
    </lineage>
</organism>
<dbReference type="Proteomes" id="UP000261948">
    <property type="component" value="Unassembled WGS sequence"/>
</dbReference>